<dbReference type="Proteomes" id="UP000813427">
    <property type="component" value="Unassembled WGS sequence"/>
</dbReference>
<feature type="compositionally biased region" description="Pro residues" evidence="1">
    <location>
        <begin position="118"/>
        <end position="130"/>
    </location>
</feature>
<name>A0A8K0WEL2_9HYPO</name>
<feature type="compositionally biased region" description="Polar residues" evidence="1">
    <location>
        <begin position="175"/>
        <end position="186"/>
    </location>
</feature>
<dbReference type="InterPro" id="IPR018946">
    <property type="entry name" value="PhoD-like_MPP"/>
</dbReference>
<comment type="caution">
    <text evidence="3">The sequence shown here is derived from an EMBL/GenBank/DDBJ whole genome shotgun (WGS) entry which is preliminary data.</text>
</comment>
<dbReference type="PANTHER" id="PTHR46689">
    <property type="entry name" value="MEMBRANE PROTEIN, PUTATIVE-RELATED"/>
    <property type="match status" value="1"/>
</dbReference>
<feature type="region of interest" description="Disordered" evidence="1">
    <location>
        <begin position="858"/>
        <end position="879"/>
    </location>
</feature>
<feature type="compositionally biased region" description="Polar residues" evidence="1">
    <location>
        <begin position="51"/>
        <end position="79"/>
    </location>
</feature>
<dbReference type="EMBL" id="JAGPXF010000002">
    <property type="protein sequence ID" value="KAH7256324.1"/>
    <property type="molecule type" value="Genomic_DNA"/>
</dbReference>
<dbReference type="Pfam" id="PF19050">
    <property type="entry name" value="PhoD_2"/>
    <property type="match status" value="2"/>
</dbReference>
<accession>A0A8K0WEL2</accession>
<feature type="region of interest" description="Disordered" evidence="1">
    <location>
        <begin position="1"/>
        <end position="644"/>
    </location>
</feature>
<feature type="region of interest" description="Disordered" evidence="1">
    <location>
        <begin position="1630"/>
        <end position="1691"/>
    </location>
</feature>
<feature type="compositionally biased region" description="Acidic residues" evidence="1">
    <location>
        <begin position="1630"/>
        <end position="1640"/>
    </location>
</feature>
<feature type="compositionally biased region" description="Low complexity" evidence="1">
    <location>
        <begin position="1390"/>
        <end position="1407"/>
    </location>
</feature>
<dbReference type="CDD" id="cd07389">
    <property type="entry name" value="MPP_PhoD"/>
    <property type="match status" value="1"/>
</dbReference>
<evidence type="ECO:0000313" key="4">
    <source>
        <dbReference type="Proteomes" id="UP000813427"/>
    </source>
</evidence>
<dbReference type="InterPro" id="IPR043904">
    <property type="entry name" value="PhoD_2-like"/>
</dbReference>
<feature type="compositionally biased region" description="Acidic residues" evidence="1">
    <location>
        <begin position="1491"/>
        <end position="1503"/>
    </location>
</feature>
<keyword evidence="4" id="KW-1185">Reference proteome</keyword>
<dbReference type="InterPro" id="IPR038607">
    <property type="entry name" value="PhoD-like_sf"/>
</dbReference>
<organism evidence="3 4">
    <name type="scientific">Fusarium tricinctum</name>
    <dbReference type="NCBI Taxonomy" id="61284"/>
    <lineage>
        <taxon>Eukaryota</taxon>
        <taxon>Fungi</taxon>
        <taxon>Dikarya</taxon>
        <taxon>Ascomycota</taxon>
        <taxon>Pezizomycotina</taxon>
        <taxon>Sordariomycetes</taxon>
        <taxon>Hypocreomycetidae</taxon>
        <taxon>Hypocreales</taxon>
        <taxon>Nectriaceae</taxon>
        <taxon>Fusarium</taxon>
        <taxon>Fusarium tricinctum species complex</taxon>
    </lineage>
</organism>
<feature type="compositionally biased region" description="Acidic residues" evidence="1">
    <location>
        <begin position="1672"/>
        <end position="1685"/>
    </location>
</feature>
<feature type="region of interest" description="Disordered" evidence="1">
    <location>
        <begin position="1363"/>
        <end position="1525"/>
    </location>
</feature>
<dbReference type="PANTHER" id="PTHR46689:SF1">
    <property type="entry name" value="PHOD-LIKE PHOSPHATASE DOMAIN-CONTAINING PROTEIN"/>
    <property type="match status" value="1"/>
</dbReference>
<feature type="domain" description="PhoD-like phosphatase" evidence="2">
    <location>
        <begin position="1207"/>
        <end position="1366"/>
    </location>
</feature>
<feature type="compositionally biased region" description="Basic and acidic residues" evidence="1">
    <location>
        <begin position="268"/>
        <end position="283"/>
    </location>
</feature>
<evidence type="ECO:0000259" key="2">
    <source>
        <dbReference type="Pfam" id="PF19050"/>
    </source>
</evidence>
<protein>
    <recommendedName>
        <fullName evidence="2">PhoD-like phosphatase domain-containing protein</fullName>
    </recommendedName>
</protein>
<sequence>MSTPYWGQLPGPKVAQVGHAGHTRRRSESDDAYNADRRSSFDAAPVRRSNRGSLQTQATEAPSESTFSPYDSPTTSNFAPQGLAPRPSSYRRDIPVGESSRSRHQSQQQAEYDDEPLSPLPAAPEVPRGPPVSYRHPHGNGGPHTYTAPDSSAPRDLHPQDDDMEDDYYQRSSDRTGGQRPNQGQEDFSRRDSSAGAFDQLPRRGTTGGSSDRRKPFANDRSPLQRLELTLDSMTKEEKRARVEAAEKRARERQALKAGKQPAGQQVRSHERKPSAAYGDRRSSAGGAFFTAPQPLSHKDVAGDYSREAPRDTPRDAPREAPRDTQRDIYHDVPQDTYPEIPQNERVESPISVYRELPPQVTVQRGGSHRRRSSVAHHPEDDRHYVSGALQQEEVEPTPRRMDPQTAIPRYAEQDSGIPKRNLSFRERATRDNVQLPEQNAPRPQAQPPTQSGGFSLTRSGSNKLKKPPPADLSYPRRVVSERQPAPMAPALKQQQQYDNDDYYYDDQDDLLPARQNTQQNTRQITQELNDRFTREKELPPNPPQSDEARRPSVDFIPGRHQMPMPGDNQGIKRRVTEPVPRVQYADEDEFIPPPNRGQSIGTRLLGRREPDNGVHAQNQAAVRRKAGRSESFSSDSSDGHHISNMVFKRPEDMVPGDGLYQPPQWLDEWKKGTVGTLSGNFLDLQEAQFSEPDGQKAWWEQDKTKAYSARPRKAEAFDGEYNEQSPTRFKPALFMKCGPLLRYCGIKREKVPSRTATGALVEREMWRGSIMIVTQDSDSSYDIAPTLRLFVQGLDLLPPPPHRIKGDLSPEYIDPIAGHPKVGRRGETLYVRPVDQLDEEKDLSRDETDHGLFEQTRSALDHSGPDGPTDLPGSFASRRKRIGTDGEKVQKYKDVRGFRLHAERGCTFWRFNIEVELRDKQQRIAYRINRGPATGFWVPAQTETMNMMFHSCNGFSMSVKPDELSGPDPMWRDVLNNHQSRPFHLMIGGGDQIYNDCVSKECSLFKEWLDIRNPIHKHTAALTPEMQAELENFYLERYCMWFSQGLFGLASSQIPMVNMWDDHDIFDGYGSYPHHDQKSPVMTGLGAVAYKYYMLFQHQSVLTEMENTESSWILGAEPGPYIGELGRSLFMSVGSRVGLLAVDCRTERTEHDVVSDKSWEKIMNRLYAEVRRGQVEHLLVLLGIPIAYPRLVWLENILTSRLMDPVKALGRTGVLGKALNNIDGGVEVLDDLNDHWTAKNHKQERSVVVEDLQDLAIDKSLRVTILSGDVHLAAVGQFYSNPKLGLAKHKDPRYMPNIISSAIANTPPPDLMADVLNKRNKVHHFDKQTDEDMIPLFQQGVDGKPRNNKHLLPHRNWCAIREWQPGTTPPPTPPGSSDGRSPSPPPKPQGGLLRRLSLSRSKSTSSDVRPDLNRETVRGSRPPVTRGGGGLFRSLSRRNSTSSERPPPAKLQRSMSVDQAPEGKKAGFFSFIRRPSQRRADDGGINGNWGDEEYYDDEEYWDEPQSPRRGGGHPSGMRGGAAYDEYTEGDDSYFMAQPQRAQTVGSRAMSHSREAVGYIPPGPRPGNFYRTPTGLSTKQKKQATKYAVDLEGGLDITLNVEINPKDPAGITKPYRLLVPKLFYDYEAENEAQDVPEAEPEMAQAGAADPAEPSGFKRLLSFRKKPKNPPPMEDDDYSEDDDDDIDVYRVR</sequence>
<feature type="region of interest" description="Disordered" evidence="1">
    <location>
        <begin position="1556"/>
        <end position="1582"/>
    </location>
</feature>
<feature type="domain" description="PhoD-like phosphatase" evidence="2">
    <location>
        <begin position="940"/>
        <end position="1199"/>
    </location>
</feature>
<feature type="compositionally biased region" description="Basic and acidic residues" evidence="1">
    <location>
        <begin position="234"/>
        <end position="255"/>
    </location>
</feature>
<evidence type="ECO:0000313" key="3">
    <source>
        <dbReference type="EMBL" id="KAH7256324.1"/>
    </source>
</evidence>
<feature type="compositionally biased region" description="Acidic residues" evidence="1">
    <location>
        <begin position="499"/>
        <end position="510"/>
    </location>
</feature>
<evidence type="ECO:0000256" key="1">
    <source>
        <dbReference type="SAM" id="MobiDB-lite"/>
    </source>
</evidence>
<feature type="compositionally biased region" description="Polar residues" evidence="1">
    <location>
        <begin position="448"/>
        <end position="463"/>
    </location>
</feature>
<feature type="compositionally biased region" description="Basic and acidic residues" evidence="1">
    <location>
        <begin position="529"/>
        <end position="539"/>
    </location>
</feature>
<gene>
    <name evidence="3" type="ORF">BKA59DRAFT_431936</name>
</gene>
<reference evidence="3" key="1">
    <citation type="journal article" date="2021" name="Nat. Commun.">
        <title>Genetic determinants of endophytism in the Arabidopsis root mycobiome.</title>
        <authorList>
            <person name="Mesny F."/>
            <person name="Miyauchi S."/>
            <person name="Thiergart T."/>
            <person name="Pickel B."/>
            <person name="Atanasova L."/>
            <person name="Karlsson M."/>
            <person name="Huettel B."/>
            <person name="Barry K.W."/>
            <person name="Haridas S."/>
            <person name="Chen C."/>
            <person name="Bauer D."/>
            <person name="Andreopoulos W."/>
            <person name="Pangilinan J."/>
            <person name="LaButti K."/>
            <person name="Riley R."/>
            <person name="Lipzen A."/>
            <person name="Clum A."/>
            <person name="Drula E."/>
            <person name="Henrissat B."/>
            <person name="Kohler A."/>
            <person name="Grigoriev I.V."/>
            <person name="Martin F.M."/>
            <person name="Hacquard S."/>
        </authorList>
    </citation>
    <scope>NUCLEOTIDE SEQUENCE</scope>
    <source>
        <strain evidence="3">MPI-SDFR-AT-0068</strain>
    </source>
</reference>
<proteinExistence type="predicted"/>
<feature type="compositionally biased region" description="Basic and acidic residues" evidence="1">
    <location>
        <begin position="1409"/>
        <end position="1419"/>
    </location>
</feature>
<feature type="compositionally biased region" description="Low complexity" evidence="1">
    <location>
        <begin position="515"/>
        <end position="527"/>
    </location>
</feature>
<feature type="compositionally biased region" description="Basic and acidic residues" evidence="1">
    <location>
        <begin position="26"/>
        <end position="40"/>
    </location>
</feature>
<feature type="compositionally biased region" description="Basic and acidic residues" evidence="1">
    <location>
        <begin position="297"/>
        <end position="334"/>
    </location>
</feature>
<dbReference type="OrthoDB" id="9999821at2759"/>
<dbReference type="Gene3D" id="3.60.21.70">
    <property type="entry name" value="PhoD-like phosphatase"/>
    <property type="match status" value="1"/>
</dbReference>
<dbReference type="GO" id="GO:0016020">
    <property type="term" value="C:membrane"/>
    <property type="evidence" value="ECO:0007669"/>
    <property type="project" value="TreeGrafter"/>
</dbReference>